<comment type="catalytic activity">
    <reaction evidence="7">
        <text>L-threonyl-[protein] + ATP = O-phospho-L-threonyl-[protein] + ADP + H(+)</text>
        <dbReference type="Rhea" id="RHEA:46608"/>
        <dbReference type="Rhea" id="RHEA-COMP:11060"/>
        <dbReference type="Rhea" id="RHEA-COMP:11605"/>
        <dbReference type="ChEBI" id="CHEBI:15378"/>
        <dbReference type="ChEBI" id="CHEBI:30013"/>
        <dbReference type="ChEBI" id="CHEBI:30616"/>
        <dbReference type="ChEBI" id="CHEBI:61977"/>
        <dbReference type="ChEBI" id="CHEBI:456216"/>
        <dbReference type="EC" id="2.7.11.1"/>
    </reaction>
</comment>
<feature type="compositionally biased region" description="Basic and acidic residues" evidence="9">
    <location>
        <begin position="206"/>
        <end position="215"/>
    </location>
</feature>
<dbReference type="Proteomes" id="UP000007148">
    <property type="component" value="Unassembled WGS sequence"/>
</dbReference>
<sequence length="779" mass="86635">MEQPGASEAQRKTTTKPNTRTTESASTKLVKETDSKRAFHTKRQTMRPGIQEGHNIISRARQSGAVSKTTSHNSHAQRVKTSHRVILSSSDSSSQDLFTFQRNPQVRQSPRRNGRPVSVGKPVSSLQKQENDMERISDSEEDSSAWSIGSLPEQMSSSFAHKPRPNFEQKLADTPRTPSPRKKTVRSAVEKWGIGDESSSDSEIDGGSRHEEHSEQGLVPPQWNTYLNTPQLKASHLRKARARQGTPLRRVPRFSLASVVSKSPGTADSVPSSPKAKRSSVRRRSIESPPSTTSSPLTWDTTLTSTINGVQNLSLRDETSSLDSVESETSSSQALTKLLKIAGQTVPLDFTEFLDHFKKDDLETLSNHSKPPPKRSKMRTAQRTALKYRKISEASYSEVYGIGDVVLKIVPLAAEMDVESSLETSDFEEDGPYKSSPLSVLKEVLITRATGDASDGFIKLLKVYIVTGKYPKTLLREWDEFKRERGSESTRPDTFTERQLYGIVVLPNAGIDLESYILAGPHPEMGSTDVSKSASGKNSHAWRDAAEIFWQVATALAGAEEKLRFEHRDLHWGQIVVRKAAVDDRSGAKMVVTIIDLGLSRIETGGKVEFSHIEDEVFTGRGVVSNQDAGDDETEADYQFDVYRMMRHHNGNEWMPFRPLTNVMWLHYLSQKLLFSKGLRKPSSPTRTSTIDGKNSSAGTHTSSEWAAYQHLKVVEETLGAQLKEVIDAINDRKKVVGKQSKKPATTGRKTTIFHKHTQSDFQVHSASDVLVLWMTKGS</sequence>
<dbReference type="InterPro" id="IPR024604">
    <property type="entry name" value="GSG2_C"/>
</dbReference>
<reference evidence="11 12" key="1">
    <citation type="journal article" date="2011" name="PLoS Pathog.">
        <title>Endophytic Life Strategies Decoded by Genome and Transcriptome Analyses of the Mutualistic Root Symbiont Piriformospora indica.</title>
        <authorList>
            <person name="Zuccaro A."/>
            <person name="Lahrmann U."/>
            <person name="Guldener U."/>
            <person name="Langen G."/>
            <person name="Pfiffi S."/>
            <person name="Biedenkopf D."/>
            <person name="Wong P."/>
            <person name="Samans B."/>
            <person name="Grimm C."/>
            <person name="Basiewicz M."/>
            <person name="Murat C."/>
            <person name="Martin F."/>
            <person name="Kogel K.H."/>
        </authorList>
    </citation>
    <scope>NUCLEOTIDE SEQUENCE [LARGE SCALE GENOMIC DNA]</scope>
    <source>
        <strain evidence="11 12">DSM 11827</strain>
    </source>
</reference>
<dbReference type="Gene3D" id="1.10.510.10">
    <property type="entry name" value="Transferase(Phosphotransferase) domain 1"/>
    <property type="match status" value="1"/>
</dbReference>
<dbReference type="EC" id="2.7.11.1" evidence="1"/>
<feature type="region of interest" description="Disordered" evidence="9">
    <location>
        <begin position="1"/>
        <end position="300"/>
    </location>
</feature>
<dbReference type="OrthoDB" id="5327538at2759"/>
<protein>
    <recommendedName>
        <fullName evidence="1">non-specific serine/threonine protein kinase</fullName>
        <ecNumber evidence="1">2.7.11.1</ecNumber>
    </recommendedName>
</protein>
<dbReference type="EMBL" id="CAFZ01000036">
    <property type="protein sequence ID" value="CCA68574.1"/>
    <property type="molecule type" value="Genomic_DNA"/>
</dbReference>
<gene>
    <name evidence="11" type="ORF">PIIN_02437</name>
</gene>
<dbReference type="AlphaFoldDB" id="G4TB81"/>
<keyword evidence="2" id="KW-0723">Serine/threonine-protein kinase</keyword>
<dbReference type="HOGENOM" id="CLU_359456_0_0_1"/>
<dbReference type="PANTHER" id="PTHR24419">
    <property type="entry name" value="INTERLEUKIN-1 RECEPTOR-ASSOCIATED KINASE"/>
    <property type="match status" value="1"/>
</dbReference>
<evidence type="ECO:0000256" key="4">
    <source>
        <dbReference type="ARBA" id="ARBA00022741"/>
    </source>
</evidence>
<dbReference type="GO" id="GO:0005737">
    <property type="term" value="C:cytoplasm"/>
    <property type="evidence" value="ECO:0007669"/>
    <property type="project" value="TreeGrafter"/>
</dbReference>
<feature type="compositionally biased region" description="Low complexity" evidence="9">
    <location>
        <begin position="288"/>
        <end position="300"/>
    </location>
</feature>
<feature type="region of interest" description="Disordered" evidence="9">
    <location>
        <begin position="680"/>
        <end position="702"/>
    </location>
</feature>
<dbReference type="GO" id="GO:0005524">
    <property type="term" value="F:ATP binding"/>
    <property type="evidence" value="ECO:0007669"/>
    <property type="project" value="UniProtKB-KW"/>
</dbReference>
<dbReference type="InParanoid" id="G4TB81"/>
<evidence type="ECO:0000256" key="3">
    <source>
        <dbReference type="ARBA" id="ARBA00022679"/>
    </source>
</evidence>
<evidence type="ECO:0000256" key="6">
    <source>
        <dbReference type="ARBA" id="ARBA00022840"/>
    </source>
</evidence>
<evidence type="ECO:0000256" key="8">
    <source>
        <dbReference type="ARBA" id="ARBA00048679"/>
    </source>
</evidence>
<dbReference type="Pfam" id="PF12330">
    <property type="entry name" value="Haspin_kinase"/>
    <property type="match status" value="2"/>
</dbReference>
<evidence type="ECO:0000256" key="5">
    <source>
        <dbReference type="ARBA" id="ARBA00022777"/>
    </source>
</evidence>
<feature type="compositionally biased region" description="Basic residues" evidence="9">
    <location>
        <begin position="371"/>
        <end position="380"/>
    </location>
</feature>
<comment type="caution">
    <text evidence="11">The sequence shown here is derived from an EMBL/GenBank/DDBJ whole genome shotgun (WGS) entry which is preliminary data.</text>
</comment>
<feature type="compositionally biased region" description="Polar residues" evidence="9">
    <location>
        <begin position="60"/>
        <end position="74"/>
    </location>
</feature>
<evidence type="ECO:0000313" key="11">
    <source>
        <dbReference type="EMBL" id="CCA68574.1"/>
    </source>
</evidence>
<evidence type="ECO:0000256" key="2">
    <source>
        <dbReference type="ARBA" id="ARBA00022527"/>
    </source>
</evidence>
<dbReference type="SMART" id="SM01331">
    <property type="entry name" value="DUF3635"/>
    <property type="match status" value="1"/>
</dbReference>
<dbReference type="GO" id="GO:0000278">
    <property type="term" value="P:mitotic cell cycle"/>
    <property type="evidence" value="ECO:0007669"/>
    <property type="project" value="TreeGrafter"/>
</dbReference>
<keyword evidence="3" id="KW-0808">Transferase</keyword>
<evidence type="ECO:0000313" key="12">
    <source>
        <dbReference type="Proteomes" id="UP000007148"/>
    </source>
</evidence>
<keyword evidence="6" id="KW-0067">ATP-binding</keyword>
<feature type="compositionally biased region" description="Basic and acidic residues" evidence="9">
    <location>
        <begin position="129"/>
        <end position="138"/>
    </location>
</feature>
<feature type="compositionally biased region" description="Polar residues" evidence="9">
    <location>
        <begin position="222"/>
        <end position="232"/>
    </location>
</feature>
<dbReference type="GO" id="GO:0035556">
    <property type="term" value="P:intracellular signal transduction"/>
    <property type="evidence" value="ECO:0007669"/>
    <property type="project" value="TreeGrafter"/>
</dbReference>
<feature type="compositionally biased region" description="Polar residues" evidence="9">
    <location>
        <begin position="95"/>
        <end position="108"/>
    </location>
</feature>
<organism evidence="11 12">
    <name type="scientific">Serendipita indica (strain DSM 11827)</name>
    <name type="common">Root endophyte fungus</name>
    <name type="synonym">Piriformospora indica</name>
    <dbReference type="NCBI Taxonomy" id="1109443"/>
    <lineage>
        <taxon>Eukaryota</taxon>
        <taxon>Fungi</taxon>
        <taxon>Dikarya</taxon>
        <taxon>Basidiomycota</taxon>
        <taxon>Agaricomycotina</taxon>
        <taxon>Agaricomycetes</taxon>
        <taxon>Sebacinales</taxon>
        <taxon>Serendipitaceae</taxon>
        <taxon>Serendipita</taxon>
    </lineage>
</organism>
<evidence type="ECO:0000256" key="1">
    <source>
        <dbReference type="ARBA" id="ARBA00012513"/>
    </source>
</evidence>
<feature type="domain" description="Serine/threonine-protein kinase haspin C-terminal" evidence="10">
    <location>
        <begin position="615"/>
        <end position="713"/>
    </location>
</feature>
<feature type="compositionally biased region" description="Polar residues" evidence="9">
    <location>
        <begin position="683"/>
        <end position="702"/>
    </location>
</feature>
<dbReference type="STRING" id="1109443.G4TB81"/>
<evidence type="ECO:0000256" key="9">
    <source>
        <dbReference type="SAM" id="MobiDB-lite"/>
    </source>
</evidence>
<accession>G4TB81</accession>
<keyword evidence="5" id="KW-0418">Kinase</keyword>
<comment type="catalytic activity">
    <reaction evidence="8">
        <text>L-seryl-[protein] + ATP = O-phospho-L-seryl-[protein] + ADP + H(+)</text>
        <dbReference type="Rhea" id="RHEA:17989"/>
        <dbReference type="Rhea" id="RHEA-COMP:9863"/>
        <dbReference type="Rhea" id="RHEA-COMP:11604"/>
        <dbReference type="ChEBI" id="CHEBI:15378"/>
        <dbReference type="ChEBI" id="CHEBI:29999"/>
        <dbReference type="ChEBI" id="CHEBI:30616"/>
        <dbReference type="ChEBI" id="CHEBI:83421"/>
        <dbReference type="ChEBI" id="CHEBI:456216"/>
        <dbReference type="EC" id="2.7.11.1"/>
    </reaction>
</comment>
<feature type="compositionally biased region" description="Polar residues" evidence="9">
    <location>
        <begin position="258"/>
        <end position="272"/>
    </location>
</feature>
<proteinExistence type="predicted"/>
<evidence type="ECO:0000256" key="7">
    <source>
        <dbReference type="ARBA" id="ARBA00047899"/>
    </source>
</evidence>
<feature type="region of interest" description="Disordered" evidence="9">
    <location>
        <begin position="363"/>
        <end position="382"/>
    </location>
</feature>
<dbReference type="GO" id="GO:0005634">
    <property type="term" value="C:nucleus"/>
    <property type="evidence" value="ECO:0007669"/>
    <property type="project" value="TreeGrafter"/>
</dbReference>
<dbReference type="InterPro" id="IPR011009">
    <property type="entry name" value="Kinase-like_dom_sf"/>
</dbReference>
<evidence type="ECO:0000259" key="10">
    <source>
        <dbReference type="SMART" id="SM01331"/>
    </source>
</evidence>
<dbReference type="eggNOG" id="KOG2464">
    <property type="taxonomic scope" value="Eukaryota"/>
</dbReference>
<name>G4TB81_SERID</name>
<dbReference type="PANTHER" id="PTHR24419:SF18">
    <property type="entry name" value="SERINE_THREONINE-PROTEIN KINASE HASPIN"/>
    <property type="match status" value="1"/>
</dbReference>
<dbReference type="GO" id="GO:0072354">
    <property type="term" value="F:histone H3T3 kinase activity"/>
    <property type="evidence" value="ECO:0007669"/>
    <property type="project" value="TreeGrafter"/>
</dbReference>
<keyword evidence="12" id="KW-1185">Reference proteome</keyword>
<keyword evidence="4" id="KW-0547">Nucleotide-binding</keyword>
<dbReference type="Gene3D" id="3.30.200.20">
    <property type="entry name" value="Phosphorylase Kinase, domain 1"/>
    <property type="match status" value="1"/>
</dbReference>
<dbReference type="SUPFAM" id="SSF56112">
    <property type="entry name" value="Protein kinase-like (PK-like)"/>
    <property type="match status" value="1"/>
</dbReference>